<keyword evidence="2 16" id="KW-0244">Early protein</keyword>
<evidence type="ECO:0000256" key="14">
    <source>
        <dbReference type="ARBA" id="ARBA00023280"/>
    </source>
</evidence>
<evidence type="ECO:0000256" key="11">
    <source>
        <dbReference type="ARBA" id="ARBA00023159"/>
    </source>
</evidence>
<evidence type="ECO:0000256" key="2">
    <source>
        <dbReference type="ARBA" id="ARBA00022518"/>
    </source>
</evidence>
<evidence type="ECO:0000313" key="19">
    <source>
        <dbReference type="Proteomes" id="UP000107687"/>
    </source>
</evidence>
<feature type="zinc finger region" evidence="16">
    <location>
        <begin position="24"/>
        <end position="60"/>
    </location>
</feature>
<evidence type="ECO:0000256" key="5">
    <source>
        <dbReference type="ARBA" id="ARBA00022632"/>
    </source>
</evidence>
<dbReference type="HAMAP" id="MF_04006">
    <property type="entry name" value="HPV_E6"/>
    <property type="match status" value="1"/>
</dbReference>
<sequence length="135" mass="15336">MEARTAAELCASLGIPPQDLLLPCTFCAAFLTAEDFFWLEFKQLFLVWRRGCAHGICKSCQDLVCTLERLQFGQRLITADDYCSEFGDSVYGVNVRCLYCLKLLCTPEIDSYIQRGFMFSILRGRLRAVCFACNT</sequence>
<evidence type="ECO:0000313" key="18">
    <source>
        <dbReference type="EMBL" id="AFK84995.1"/>
    </source>
</evidence>
<protein>
    <recommendedName>
        <fullName evidence="16 17">Protein E6</fullName>
    </recommendedName>
</protein>
<evidence type="ECO:0000256" key="8">
    <source>
        <dbReference type="ARBA" id="ARBA00022833"/>
    </source>
</evidence>
<keyword evidence="9 16" id="KW-0805">Transcription regulation</keyword>
<dbReference type="Gene3D" id="3.30.240.40">
    <property type="entry name" value="E6 early regulatory protein"/>
    <property type="match status" value="2"/>
</dbReference>
<comment type="subcellular location">
    <subcellularLocation>
        <location evidence="16 17">Host cytoplasm</location>
    </subcellularLocation>
    <subcellularLocation>
        <location evidence="16 17">Host nucleus</location>
    </subcellularLocation>
</comment>
<keyword evidence="5 16" id="KW-1090">Inhibition of host innate immune response by virus</keyword>
<organism evidence="18 19">
    <name type="scientific">Miniopterus schreibersii papillomavirus 1</name>
    <dbReference type="NCBI Taxonomy" id="1195364"/>
    <lineage>
        <taxon>Viruses</taxon>
        <taxon>Monodnaviria</taxon>
        <taxon>Shotokuvirae</taxon>
        <taxon>Cossaviricota</taxon>
        <taxon>Papovaviricetes</taxon>
        <taxon>Zurhausenvirales</taxon>
        <taxon>Papillomaviridae</taxon>
        <taxon>Firstpapillomavirinae</taxon>
        <taxon>Dyotaupapillomavirus</taxon>
        <taxon>Dyotaupapillomavirus 1</taxon>
    </lineage>
</organism>
<keyword evidence="13 16" id="KW-1035">Host cytoplasm</keyword>
<dbReference type="SUPFAM" id="SSF161229">
    <property type="entry name" value="E6 C-terminal domain-like"/>
    <property type="match status" value="2"/>
</dbReference>
<evidence type="ECO:0000256" key="1">
    <source>
        <dbReference type="ARBA" id="ARBA00006346"/>
    </source>
</evidence>
<evidence type="ECO:0000256" key="9">
    <source>
        <dbReference type="ARBA" id="ARBA00023015"/>
    </source>
</evidence>
<keyword evidence="12 16" id="KW-0804">Transcription</keyword>
<dbReference type="GO" id="GO:0006355">
    <property type="term" value="P:regulation of DNA-templated transcription"/>
    <property type="evidence" value="ECO:0007669"/>
    <property type="project" value="UniProtKB-UniRule"/>
</dbReference>
<evidence type="ECO:0000256" key="17">
    <source>
        <dbReference type="RuleBase" id="RU363123"/>
    </source>
</evidence>
<feature type="zinc finger region" evidence="16">
    <location>
        <begin position="97"/>
        <end position="133"/>
    </location>
</feature>
<dbReference type="GO" id="GO:0039502">
    <property type="term" value="P:symbiont-mediated suppression of host type I interferon-mediated signaling pathway"/>
    <property type="evidence" value="ECO:0007669"/>
    <property type="project" value="UniProtKB-UniRule"/>
</dbReference>
<keyword evidence="15 16" id="KW-1119">Modulation of host cell apoptosis by virus</keyword>
<dbReference type="GO" id="GO:0042025">
    <property type="term" value="C:host cell nucleus"/>
    <property type="evidence" value="ECO:0007669"/>
    <property type="project" value="UniProtKB-SubCell"/>
</dbReference>
<dbReference type="GO" id="GO:0052170">
    <property type="term" value="P:symbiont-mediated suppression of host innate immune response"/>
    <property type="evidence" value="ECO:0007669"/>
    <property type="project" value="UniProtKB-KW"/>
</dbReference>
<keyword evidence="6 16" id="KW-0479">Metal-binding</keyword>
<dbReference type="GO" id="GO:0039648">
    <property type="term" value="P:symbiont-mediated perturbation of host ubiquitin-like protein modification"/>
    <property type="evidence" value="ECO:0007669"/>
    <property type="project" value="UniProtKB-UniRule"/>
</dbReference>
<dbReference type="GO" id="GO:0030430">
    <property type="term" value="C:host cell cytoplasm"/>
    <property type="evidence" value="ECO:0007669"/>
    <property type="project" value="UniProtKB-SubCell"/>
</dbReference>
<comment type="subunit">
    <text evidence="16">Forms homodimers. Interacts with ubiquitin-protein ligase UBE3A/E6-AP; this interaction stimulates UBE3A ubiquitin activity. Interacts with host BAK1.</text>
</comment>
<comment type="similarity">
    <text evidence="1 16 17">Belongs to the papillomaviridae E6 protein family.</text>
</comment>
<name>I3VR50_9PAPI</name>
<dbReference type="EMBL" id="JQ814848">
    <property type="protein sequence ID" value="AFK84995.1"/>
    <property type="molecule type" value="Genomic_DNA"/>
</dbReference>
<keyword evidence="10 16" id="KW-0238">DNA-binding</keyword>
<evidence type="ECO:0000256" key="16">
    <source>
        <dbReference type="HAMAP-Rule" id="MF_04006"/>
    </source>
</evidence>
<dbReference type="GO" id="GO:0006351">
    <property type="term" value="P:DNA-templated transcription"/>
    <property type="evidence" value="ECO:0007669"/>
    <property type="project" value="UniProtKB-UniRule"/>
</dbReference>
<evidence type="ECO:0000256" key="13">
    <source>
        <dbReference type="ARBA" id="ARBA00023200"/>
    </source>
</evidence>
<gene>
    <name evidence="16" type="primary">E6</name>
</gene>
<dbReference type="Proteomes" id="UP000107687">
    <property type="component" value="Genome"/>
</dbReference>
<dbReference type="InterPro" id="IPR038575">
    <property type="entry name" value="E6_sf"/>
</dbReference>
<accession>I3VR50</accession>
<comment type="caution">
    <text evidence="16">Lacks conserved residue(s) required for the propagation of feature annotation.</text>
</comment>
<keyword evidence="7 16" id="KW-0863">Zinc-finger</keyword>
<keyword evidence="8 16" id="KW-0862">Zinc</keyword>
<evidence type="ECO:0000256" key="7">
    <source>
        <dbReference type="ARBA" id="ARBA00022771"/>
    </source>
</evidence>
<keyword evidence="4 16" id="KW-0945">Host-virus interaction</keyword>
<keyword evidence="14 16" id="KW-0899">Viral immunoevasion</keyword>
<comment type="function">
    <text evidence="16">Plays a major role in the induction and maintenance of cellular transformation. E6 associates with host UBE3A/E6-AP ubiquitin-protein ligase and modulates its activity. Protects host keratinocytes from apoptosis by mediating the degradation of host BAK1. May also inhibit host immune response.</text>
</comment>
<reference evidence="18 19" key="1">
    <citation type="journal article" date="2012" name="J. Virol.">
        <title>Virome analysis for identification of novel Mammalian viruses in bat species from chinese provinces.</title>
        <authorList>
            <person name="Wu Z."/>
            <person name="Ren X."/>
            <person name="Yang L."/>
            <person name="Hu Y."/>
            <person name="Yang J."/>
            <person name="He G."/>
            <person name="Zhang J."/>
            <person name="Dong J."/>
            <person name="Sun L."/>
            <person name="Du J."/>
            <person name="Liu L."/>
            <person name="Xue Y."/>
            <person name="Wang J."/>
            <person name="Yang F."/>
            <person name="Zhang S."/>
            <person name="Jin Q."/>
        </authorList>
    </citation>
    <scope>NUCLEOTIDE SEQUENCE [LARGE SCALE GENOMIC DNA]</scope>
</reference>
<evidence type="ECO:0000256" key="4">
    <source>
        <dbReference type="ARBA" id="ARBA00022581"/>
    </source>
</evidence>
<evidence type="ECO:0000256" key="6">
    <source>
        <dbReference type="ARBA" id="ARBA00022723"/>
    </source>
</evidence>
<evidence type="ECO:0000256" key="12">
    <source>
        <dbReference type="ARBA" id="ARBA00023163"/>
    </source>
</evidence>
<dbReference type="GO" id="GO:0003677">
    <property type="term" value="F:DNA binding"/>
    <property type="evidence" value="ECO:0007669"/>
    <property type="project" value="UniProtKB-UniRule"/>
</dbReference>
<dbReference type="GO" id="GO:0052150">
    <property type="term" value="P:symbiont-mediated perturbation of host apoptosis"/>
    <property type="evidence" value="ECO:0007669"/>
    <property type="project" value="UniProtKB-KW"/>
</dbReference>
<dbReference type="GO" id="GO:0008270">
    <property type="term" value="F:zinc ion binding"/>
    <property type="evidence" value="ECO:0007669"/>
    <property type="project" value="UniProtKB-KW"/>
</dbReference>
<evidence type="ECO:0000256" key="15">
    <source>
        <dbReference type="ARBA" id="ARBA00023323"/>
    </source>
</evidence>
<dbReference type="Pfam" id="PF00518">
    <property type="entry name" value="E6"/>
    <property type="match status" value="1"/>
</dbReference>
<evidence type="ECO:0000256" key="3">
    <source>
        <dbReference type="ARBA" id="ARBA00022562"/>
    </source>
</evidence>
<keyword evidence="3 16" id="KW-1048">Host nucleus</keyword>
<proteinExistence type="inferred from homology"/>
<evidence type="ECO:0000256" key="10">
    <source>
        <dbReference type="ARBA" id="ARBA00023125"/>
    </source>
</evidence>
<keyword evidence="11 16" id="KW-0010">Activator</keyword>
<dbReference type="InterPro" id="IPR001334">
    <property type="entry name" value="E6"/>
</dbReference>